<evidence type="ECO:0000313" key="3">
    <source>
        <dbReference type="Proteomes" id="UP000644140"/>
    </source>
</evidence>
<dbReference type="PANTHER" id="PTHR43540">
    <property type="entry name" value="PEROXYUREIDOACRYLATE/UREIDOACRYLATE AMIDOHYDROLASE-RELATED"/>
    <property type="match status" value="1"/>
</dbReference>
<dbReference type="Gene3D" id="3.40.50.850">
    <property type="entry name" value="Isochorismatase-like"/>
    <property type="match status" value="1"/>
</dbReference>
<evidence type="ECO:0000313" key="2">
    <source>
        <dbReference type="EMBL" id="UUN96037.1"/>
    </source>
</evidence>
<dbReference type="GO" id="GO:0016787">
    <property type="term" value="F:hydrolase activity"/>
    <property type="evidence" value="ECO:0007669"/>
    <property type="project" value="UniProtKB-KW"/>
</dbReference>
<dbReference type="CDD" id="cd00431">
    <property type="entry name" value="cysteine_hydrolases"/>
    <property type="match status" value="1"/>
</dbReference>
<evidence type="ECO:0000259" key="1">
    <source>
        <dbReference type="Pfam" id="PF00857"/>
    </source>
</evidence>
<gene>
    <name evidence="2" type="ORF">I9054_011630</name>
</gene>
<dbReference type="InterPro" id="IPR000868">
    <property type="entry name" value="Isochorismatase-like_dom"/>
</dbReference>
<dbReference type="Pfam" id="PF00857">
    <property type="entry name" value="Isochorismatase"/>
    <property type="match status" value="1"/>
</dbReference>
<name>A0A8I1AKE0_ACIBZ</name>
<proteinExistence type="predicted"/>
<sequence>MKFEIDNPKKTALLIIDMENDFVKPDASMWVPMATEIVPNIKSLVTISREKGLTIIYTTHVHQKDRSDMGLMSDFWSPIDQQSALVDDTEGVEIYPDLAPQKDELVIKKNRYSAFYNTDLDQYLKKLGIETLIITGTVTNMCYESTARDAHFRNYKVIFVSDGTATMDHPDLGAGAMSAQAVQKATLTSLSLCIAEIASTHEVIKRLSFFR</sequence>
<dbReference type="AlphaFoldDB" id="A0A8I1AKE0"/>
<feature type="domain" description="Isochorismatase-like" evidence="1">
    <location>
        <begin position="11"/>
        <end position="179"/>
    </location>
</feature>
<reference evidence="2" key="1">
    <citation type="submission" date="2022-02" db="EMBL/GenBank/DDBJ databases">
        <title>Characterization of Tn125 harboring carbapenem-resistant Acinetobacter bereziniae clinical isolates.</title>
        <authorList>
            <person name="Wong N.-K."/>
            <person name="Pan Q."/>
        </authorList>
    </citation>
    <scope>NUCLEOTIDE SEQUENCE</scope>
    <source>
        <strain evidence="2">GD03393</strain>
    </source>
</reference>
<dbReference type="InterPro" id="IPR050272">
    <property type="entry name" value="Isochorismatase-like_hydrls"/>
</dbReference>
<organism evidence="2 3">
    <name type="scientific">Acinetobacter bereziniae</name>
    <name type="common">Acinetobacter genomosp. 10</name>
    <dbReference type="NCBI Taxonomy" id="106648"/>
    <lineage>
        <taxon>Bacteria</taxon>
        <taxon>Pseudomonadati</taxon>
        <taxon>Pseudomonadota</taxon>
        <taxon>Gammaproteobacteria</taxon>
        <taxon>Moraxellales</taxon>
        <taxon>Moraxellaceae</taxon>
        <taxon>Acinetobacter</taxon>
    </lineage>
</organism>
<dbReference type="PANTHER" id="PTHR43540:SF6">
    <property type="entry name" value="ISOCHORISMATASE-LIKE DOMAIN-CONTAINING PROTEIN"/>
    <property type="match status" value="1"/>
</dbReference>
<dbReference type="EMBL" id="CP092085">
    <property type="protein sequence ID" value="UUN96037.1"/>
    <property type="molecule type" value="Genomic_DNA"/>
</dbReference>
<keyword evidence="2" id="KW-0378">Hydrolase</keyword>
<accession>A0A8I1AKE0</accession>
<dbReference type="SUPFAM" id="SSF52499">
    <property type="entry name" value="Isochorismatase-like hydrolases"/>
    <property type="match status" value="1"/>
</dbReference>
<dbReference type="RefSeq" id="WP_151780752.1">
    <property type="nucleotide sequence ID" value="NZ_BKNL01000007.1"/>
</dbReference>
<dbReference type="InterPro" id="IPR036380">
    <property type="entry name" value="Isochorismatase-like_sf"/>
</dbReference>
<protein>
    <submittedName>
        <fullName evidence="2">Cysteine hydrolase</fullName>
    </submittedName>
</protein>
<dbReference type="Proteomes" id="UP000644140">
    <property type="component" value="Chromosome"/>
</dbReference>